<evidence type="ECO:0000259" key="2">
    <source>
        <dbReference type="PROSITE" id="PS50191"/>
    </source>
</evidence>
<feature type="domain" description="CRAL-TRIO" evidence="2">
    <location>
        <begin position="27"/>
        <end position="184"/>
    </location>
</feature>
<accession>A0A6A6PCM2</accession>
<dbReference type="GO" id="GO:0005096">
    <property type="term" value="F:GTPase activator activity"/>
    <property type="evidence" value="ECO:0007669"/>
    <property type="project" value="TreeGrafter"/>
</dbReference>
<dbReference type="PROSITE" id="PS50191">
    <property type="entry name" value="CRAL_TRIO"/>
    <property type="match status" value="1"/>
</dbReference>
<dbReference type="AlphaFoldDB" id="A0A6A6PCM2"/>
<reference evidence="4" key="1">
    <citation type="journal article" date="2020" name="Stud. Mycol.">
        <title>101 Dothideomycetes genomes: a test case for predicting lifestyles and emergence of pathogens.</title>
        <authorList>
            <person name="Haridas S."/>
            <person name="Albert R."/>
            <person name="Binder M."/>
            <person name="Bloem J."/>
            <person name="Labutti K."/>
            <person name="Salamov A."/>
            <person name="Andreopoulos B."/>
            <person name="Baker S."/>
            <person name="Barry K."/>
            <person name="Bills G."/>
            <person name="Bluhm B."/>
            <person name="Cannon C."/>
            <person name="Castanera R."/>
            <person name="Culley D."/>
            <person name="Daum C."/>
            <person name="Ezra D."/>
            <person name="Gonzalez J."/>
            <person name="Henrissat B."/>
            <person name="Kuo A."/>
            <person name="Liang C."/>
            <person name="Lipzen A."/>
            <person name="Lutzoni F."/>
            <person name="Magnuson J."/>
            <person name="Mondo S."/>
            <person name="Nolan M."/>
            <person name="Ohm R."/>
            <person name="Pangilinan J."/>
            <person name="Park H.-J."/>
            <person name="Ramirez L."/>
            <person name="Alfaro M."/>
            <person name="Sun H."/>
            <person name="Tritt A."/>
            <person name="Yoshinaga Y."/>
            <person name="Zwiers L.-H."/>
            <person name="Turgeon B."/>
            <person name="Goodwin S."/>
            <person name="Spatafora J."/>
            <person name="Crous P."/>
            <person name="Grigoriev I."/>
        </authorList>
    </citation>
    <scope>NUCLEOTIDE SEQUENCE</scope>
    <source>
        <strain evidence="4">ATCC 16933</strain>
    </source>
</reference>
<dbReference type="Gene3D" id="3.40.525.10">
    <property type="entry name" value="CRAL-TRIO lipid binding domain"/>
    <property type="match status" value="1"/>
</dbReference>
<evidence type="ECO:0000313" key="4">
    <source>
        <dbReference type="EMBL" id="KAF2461721.1"/>
    </source>
</evidence>
<dbReference type="Proteomes" id="UP000799766">
    <property type="component" value="Unassembled WGS sequence"/>
</dbReference>
<dbReference type="InterPro" id="IPR001251">
    <property type="entry name" value="CRAL-TRIO_dom"/>
</dbReference>
<proteinExistence type="predicted"/>
<dbReference type="GO" id="GO:0007264">
    <property type="term" value="P:small GTPase-mediated signal transduction"/>
    <property type="evidence" value="ECO:0007669"/>
    <property type="project" value="TreeGrafter"/>
</dbReference>
<dbReference type="SUPFAM" id="SSF48350">
    <property type="entry name" value="GTPase activation domain, GAP"/>
    <property type="match status" value="1"/>
</dbReference>
<feature type="compositionally biased region" description="Pro residues" evidence="1">
    <location>
        <begin position="493"/>
        <end position="503"/>
    </location>
</feature>
<dbReference type="GO" id="GO:0005737">
    <property type="term" value="C:cytoplasm"/>
    <property type="evidence" value="ECO:0007669"/>
    <property type="project" value="TreeGrafter"/>
</dbReference>
<dbReference type="EMBL" id="MU001671">
    <property type="protein sequence ID" value="KAF2461721.1"/>
    <property type="molecule type" value="Genomic_DNA"/>
</dbReference>
<sequence>MRSQFAQRLRKSSISAVPPPRSSSDYSERLARSAASILYRSPLPSQADLPVYVLNAAAFPDARETDYDALLPYVLARLPSEEELLTGTEYEVVFFAGGGDDGVTSQRRARPGWGWFIQAYYVLSRAMRKRLQRLYVVHERSWVRILVEMFSTIVSPKFRRKIVHVSTLSSLALHVALEDLLIPSSAYLYDRRLSDDIYAPYASGRRAFGAKNPLPKSSSGRSRLPRVLRETSTFLLMEPNVRTEGLFRVPPHHRLREVLREAYDRGQKYIVWKDNGVTLPVPDYDGAEPTDAIVREVDPSDAYGVHLAAGLIKNWYTKLRQPVFPQSCYRELKRLHGDIDEEPSREKLIELVSLESEWSILPRLSREILIRHLLPLLSRVASYEDFNKMSPENLSICFAPALVCGQDQLEDAKMSSIIRRLLAAAVEEWPNGLRNACGVDEETFDEDLRPPADMGEYEDPLEDRSPERPHEEASAGAFEQQSGIILQDNEAPRAPPPLPPRRPNAPAAGAIESDTSSIGQAQRRKPAPPLSVAPPRYSVVIGAGPSDEVTESPGSYSPAVPVADGFRPSGRSSVDKESPPGPE</sequence>
<evidence type="ECO:0000313" key="5">
    <source>
        <dbReference type="Proteomes" id="UP000799766"/>
    </source>
</evidence>
<feature type="compositionally biased region" description="Basic and acidic residues" evidence="1">
    <location>
        <begin position="573"/>
        <end position="583"/>
    </location>
</feature>
<protein>
    <submittedName>
        <fullName evidence="4">Divergent CRAL/TRIO domain-containing protein</fullName>
    </submittedName>
</protein>
<dbReference type="InterPro" id="IPR036865">
    <property type="entry name" value="CRAL-TRIO_dom_sf"/>
</dbReference>
<gene>
    <name evidence="4" type="ORF">BDY21DRAFT_333094</name>
</gene>
<feature type="region of interest" description="Disordered" evidence="1">
    <location>
        <begin position="1"/>
        <end position="26"/>
    </location>
</feature>
<feature type="compositionally biased region" description="Basic and acidic residues" evidence="1">
    <location>
        <begin position="462"/>
        <end position="473"/>
    </location>
</feature>
<dbReference type="PANTHER" id="PTHR45808:SF2">
    <property type="entry name" value="RHO GTPASE-ACTIVATING PROTEIN 68F"/>
    <property type="match status" value="1"/>
</dbReference>
<dbReference type="PROSITE" id="PS50238">
    <property type="entry name" value="RHOGAP"/>
    <property type="match status" value="1"/>
</dbReference>
<name>A0A6A6PCM2_9PEZI</name>
<dbReference type="PANTHER" id="PTHR45808">
    <property type="entry name" value="RHO GTPASE-ACTIVATING PROTEIN 68F"/>
    <property type="match status" value="1"/>
</dbReference>
<dbReference type="InterPro" id="IPR008936">
    <property type="entry name" value="Rho_GTPase_activation_prot"/>
</dbReference>
<organism evidence="4 5">
    <name type="scientific">Lineolata rhizophorae</name>
    <dbReference type="NCBI Taxonomy" id="578093"/>
    <lineage>
        <taxon>Eukaryota</taxon>
        <taxon>Fungi</taxon>
        <taxon>Dikarya</taxon>
        <taxon>Ascomycota</taxon>
        <taxon>Pezizomycotina</taxon>
        <taxon>Dothideomycetes</taxon>
        <taxon>Dothideomycetes incertae sedis</taxon>
        <taxon>Lineolatales</taxon>
        <taxon>Lineolataceae</taxon>
        <taxon>Lineolata</taxon>
    </lineage>
</organism>
<feature type="domain" description="Rho-GAP" evidence="3">
    <location>
        <begin position="212"/>
        <end position="429"/>
    </location>
</feature>
<feature type="region of interest" description="Disordered" evidence="1">
    <location>
        <begin position="440"/>
        <end position="583"/>
    </location>
</feature>
<dbReference type="SUPFAM" id="SSF52087">
    <property type="entry name" value="CRAL/TRIO domain"/>
    <property type="match status" value="1"/>
</dbReference>
<dbReference type="CDD" id="cd00159">
    <property type="entry name" value="RhoGAP"/>
    <property type="match status" value="1"/>
</dbReference>
<dbReference type="Pfam" id="PF13716">
    <property type="entry name" value="CRAL_TRIO_2"/>
    <property type="match status" value="1"/>
</dbReference>
<dbReference type="Gene3D" id="1.10.555.10">
    <property type="entry name" value="Rho GTPase activation protein"/>
    <property type="match status" value="1"/>
</dbReference>
<dbReference type="OrthoDB" id="410651at2759"/>
<dbReference type="Pfam" id="PF00620">
    <property type="entry name" value="RhoGAP"/>
    <property type="match status" value="1"/>
</dbReference>
<dbReference type="SMART" id="SM00324">
    <property type="entry name" value="RhoGAP"/>
    <property type="match status" value="1"/>
</dbReference>
<dbReference type="InterPro" id="IPR000198">
    <property type="entry name" value="RhoGAP_dom"/>
</dbReference>
<evidence type="ECO:0000256" key="1">
    <source>
        <dbReference type="SAM" id="MobiDB-lite"/>
    </source>
</evidence>
<keyword evidence="5" id="KW-1185">Reference proteome</keyword>
<dbReference type="CDD" id="cd00170">
    <property type="entry name" value="SEC14"/>
    <property type="match status" value="1"/>
</dbReference>
<evidence type="ECO:0000259" key="3">
    <source>
        <dbReference type="PROSITE" id="PS50238"/>
    </source>
</evidence>